<dbReference type="InterPro" id="IPR017441">
    <property type="entry name" value="Protein_kinase_ATP_BS"/>
</dbReference>
<dbReference type="Pfam" id="PF00069">
    <property type="entry name" value="Pkinase"/>
    <property type="match status" value="1"/>
</dbReference>
<dbReference type="SUPFAM" id="SSF56112">
    <property type="entry name" value="Protein kinase-like (PK-like)"/>
    <property type="match status" value="1"/>
</dbReference>
<dbReference type="PROSITE" id="PS00107">
    <property type="entry name" value="PROTEIN_KINASE_ATP"/>
    <property type="match status" value="1"/>
</dbReference>
<keyword evidence="5" id="KW-0418">Kinase</keyword>
<keyword evidence="3" id="KW-0808">Transferase</keyword>
<comment type="similarity">
    <text evidence="1">Belongs to the protein kinase superfamily. CMGC Ser/Thr protein kinase family. GSK-3 subfamily.</text>
</comment>
<keyword evidence="4 7" id="KW-0547">Nucleotide-binding</keyword>
<keyword evidence="2 8" id="KW-0723">Serine/threonine-protein kinase</keyword>
<evidence type="ECO:0000256" key="7">
    <source>
        <dbReference type="PROSITE-ProRule" id="PRU10141"/>
    </source>
</evidence>
<evidence type="ECO:0000256" key="8">
    <source>
        <dbReference type="RuleBase" id="RU000304"/>
    </source>
</evidence>
<evidence type="ECO:0000256" key="1">
    <source>
        <dbReference type="ARBA" id="ARBA00005527"/>
    </source>
</evidence>
<dbReference type="GO" id="GO:0005829">
    <property type="term" value="C:cytosol"/>
    <property type="evidence" value="ECO:0007669"/>
    <property type="project" value="TreeGrafter"/>
</dbReference>
<dbReference type="Gene3D" id="1.10.510.10">
    <property type="entry name" value="Transferase(Phosphotransferase) domain 1"/>
    <property type="match status" value="1"/>
</dbReference>
<dbReference type="Proteomes" id="UP000218231">
    <property type="component" value="Unassembled WGS sequence"/>
</dbReference>
<accession>A0A2A2K5G0</accession>
<dbReference type="CDD" id="cd14137">
    <property type="entry name" value="STKc_GSK3"/>
    <property type="match status" value="1"/>
</dbReference>
<dbReference type="PROSITE" id="PS00108">
    <property type="entry name" value="PROTEIN_KINASE_ST"/>
    <property type="match status" value="1"/>
</dbReference>
<dbReference type="GO" id="GO:0070507">
    <property type="term" value="P:regulation of microtubule cytoskeleton organization"/>
    <property type="evidence" value="ECO:0007669"/>
    <property type="project" value="TreeGrafter"/>
</dbReference>
<evidence type="ECO:0000256" key="5">
    <source>
        <dbReference type="ARBA" id="ARBA00022777"/>
    </source>
</evidence>
<feature type="domain" description="Protein kinase" evidence="10">
    <location>
        <begin position="54"/>
        <end position="337"/>
    </location>
</feature>
<organism evidence="11 12">
    <name type="scientific">Diploscapter pachys</name>
    <dbReference type="NCBI Taxonomy" id="2018661"/>
    <lineage>
        <taxon>Eukaryota</taxon>
        <taxon>Metazoa</taxon>
        <taxon>Ecdysozoa</taxon>
        <taxon>Nematoda</taxon>
        <taxon>Chromadorea</taxon>
        <taxon>Rhabditida</taxon>
        <taxon>Rhabditina</taxon>
        <taxon>Rhabditomorpha</taxon>
        <taxon>Rhabditoidea</taxon>
        <taxon>Rhabditidae</taxon>
        <taxon>Diploscapter</taxon>
    </lineage>
</organism>
<dbReference type="Gene3D" id="3.30.200.20">
    <property type="entry name" value="Phosphorylase Kinase, domain 1"/>
    <property type="match status" value="1"/>
</dbReference>
<dbReference type="GO" id="GO:0007165">
    <property type="term" value="P:signal transduction"/>
    <property type="evidence" value="ECO:0007669"/>
    <property type="project" value="TreeGrafter"/>
</dbReference>
<feature type="binding site" evidence="7">
    <location>
        <position position="84"/>
    </location>
    <ligand>
        <name>ATP</name>
        <dbReference type="ChEBI" id="CHEBI:30616"/>
    </ligand>
</feature>
<dbReference type="AlphaFoldDB" id="A0A2A2K5G0"/>
<dbReference type="STRING" id="2018661.A0A2A2K5G0"/>
<dbReference type="GO" id="GO:0004674">
    <property type="term" value="F:protein serine/threonine kinase activity"/>
    <property type="evidence" value="ECO:0007669"/>
    <property type="project" value="UniProtKB-KW"/>
</dbReference>
<dbReference type="InterPro" id="IPR000719">
    <property type="entry name" value="Prot_kinase_dom"/>
</dbReference>
<dbReference type="GO" id="GO:0090090">
    <property type="term" value="P:negative regulation of canonical Wnt signaling pathway"/>
    <property type="evidence" value="ECO:0007669"/>
    <property type="project" value="TreeGrafter"/>
</dbReference>
<evidence type="ECO:0000256" key="2">
    <source>
        <dbReference type="ARBA" id="ARBA00022527"/>
    </source>
</evidence>
<dbReference type="InterPro" id="IPR008271">
    <property type="entry name" value="Ser/Thr_kinase_AS"/>
</dbReference>
<proteinExistence type="inferred from homology"/>
<dbReference type="GO" id="GO:0032436">
    <property type="term" value="P:positive regulation of proteasomal ubiquitin-dependent protein catabolic process"/>
    <property type="evidence" value="ECO:0007669"/>
    <property type="project" value="TreeGrafter"/>
</dbReference>
<dbReference type="SMART" id="SM00220">
    <property type="entry name" value="S_TKc"/>
    <property type="match status" value="1"/>
</dbReference>
<dbReference type="PANTHER" id="PTHR24057">
    <property type="entry name" value="GLYCOGEN SYNTHASE KINASE-3 ALPHA"/>
    <property type="match status" value="1"/>
</dbReference>
<evidence type="ECO:0000313" key="11">
    <source>
        <dbReference type="EMBL" id="PAV69103.1"/>
    </source>
</evidence>
<dbReference type="EMBL" id="LIAE01009596">
    <property type="protein sequence ID" value="PAV69103.1"/>
    <property type="molecule type" value="Genomic_DNA"/>
</dbReference>
<comment type="caution">
    <text evidence="11">The sequence shown here is derived from an EMBL/GenBank/DDBJ whole genome shotgun (WGS) entry which is preliminary data.</text>
</comment>
<name>A0A2A2K5G0_9BILA</name>
<evidence type="ECO:0000256" key="9">
    <source>
        <dbReference type="SAM" id="MobiDB-lite"/>
    </source>
</evidence>
<dbReference type="GO" id="GO:0030424">
    <property type="term" value="C:axon"/>
    <property type="evidence" value="ECO:0007669"/>
    <property type="project" value="TreeGrafter"/>
</dbReference>
<evidence type="ECO:0000313" key="12">
    <source>
        <dbReference type="Proteomes" id="UP000218231"/>
    </source>
</evidence>
<evidence type="ECO:0000259" key="10">
    <source>
        <dbReference type="PROSITE" id="PS50011"/>
    </source>
</evidence>
<keyword evidence="6 7" id="KW-0067">ATP-binding</keyword>
<dbReference type="GO" id="GO:0030154">
    <property type="term" value="P:cell differentiation"/>
    <property type="evidence" value="ECO:0007669"/>
    <property type="project" value="TreeGrafter"/>
</dbReference>
<evidence type="ECO:0000256" key="3">
    <source>
        <dbReference type="ARBA" id="ARBA00022679"/>
    </source>
</evidence>
<dbReference type="GO" id="GO:0005634">
    <property type="term" value="C:nucleus"/>
    <property type="evidence" value="ECO:0007669"/>
    <property type="project" value="TreeGrafter"/>
</dbReference>
<dbReference type="PANTHER" id="PTHR24057:SF20">
    <property type="entry name" value="PROTEIN KINASE DOMAIN-CONTAINING PROTEIN"/>
    <property type="match status" value="1"/>
</dbReference>
<reference evidence="11 12" key="1">
    <citation type="journal article" date="2017" name="Curr. Biol.">
        <title>Genome architecture and evolution of a unichromosomal asexual nematode.</title>
        <authorList>
            <person name="Fradin H."/>
            <person name="Zegar C."/>
            <person name="Gutwein M."/>
            <person name="Lucas J."/>
            <person name="Kovtun M."/>
            <person name="Corcoran D."/>
            <person name="Baugh L.R."/>
            <person name="Kiontke K."/>
            <person name="Gunsalus K."/>
            <person name="Fitch D.H."/>
            <person name="Piano F."/>
        </authorList>
    </citation>
    <scope>NUCLEOTIDE SEQUENCE [LARGE SCALE GENOMIC DNA]</scope>
    <source>
        <strain evidence="11">PF1309</strain>
    </source>
</reference>
<dbReference type="InterPro" id="IPR039192">
    <property type="entry name" value="STKc_GSK3"/>
</dbReference>
<dbReference type="FunFam" id="1.10.510.10:FF:000624">
    <property type="entry name" value="Mitogen-activated protein kinase"/>
    <property type="match status" value="1"/>
</dbReference>
<gene>
    <name evidence="11" type="ORF">WR25_25101</name>
</gene>
<dbReference type="OrthoDB" id="272141at2759"/>
<evidence type="ECO:0000256" key="6">
    <source>
        <dbReference type="ARBA" id="ARBA00022840"/>
    </source>
</evidence>
<dbReference type="GO" id="GO:0005524">
    <property type="term" value="F:ATP binding"/>
    <property type="evidence" value="ECO:0007669"/>
    <property type="project" value="UniProtKB-UniRule"/>
</dbReference>
<dbReference type="InterPro" id="IPR050591">
    <property type="entry name" value="GSK-3"/>
</dbReference>
<feature type="compositionally biased region" description="Low complexity" evidence="9">
    <location>
        <begin position="387"/>
        <end position="404"/>
    </location>
</feature>
<evidence type="ECO:0000256" key="4">
    <source>
        <dbReference type="ARBA" id="ARBA00022741"/>
    </source>
</evidence>
<feature type="region of interest" description="Disordered" evidence="9">
    <location>
        <begin position="380"/>
        <end position="404"/>
    </location>
</feature>
<dbReference type="PROSITE" id="PS50011">
    <property type="entry name" value="PROTEIN_KINASE_DOM"/>
    <property type="match status" value="1"/>
</dbReference>
<keyword evidence="12" id="KW-1185">Reference proteome</keyword>
<sequence length="404" mass="46290">MRRVEPNTMPLYVTKKTHKRTSLAPHGKRILMPVTTVAVRAGYARNDHEFEIKYYDPKVIGNGTFGVVYIATLYETGDKIAIKKVEIDKRFKNRELQLMKRLEHPNIVRLLYHYESVDDHKNEYLNLMLEFLPKTFHQLLRSYKQVDACLPSIYVKLYMFQLLRALNYIHMHKIVHRDVKPQNLLVNHELALLKICDFGSAKELQEGDSNITYICSRYYRAPELLFNSTEYGTTIDLWSASTVMAEIYLKSPIFSADNAIDQIVQIIKVLGAPTRKDIESMNPKYAGVPISDVPGIGLAKLLKGHASSHALEVLGSLLKYNPNERAHPLEILSMQFFDDLRKPETTLPDGAPLPPIFEWYQREVELSYTVKLQASIFPTRRTPAGRSSNSESSKSDSNLSKSSW</sequence>
<protein>
    <recommendedName>
        <fullName evidence="10">Protein kinase domain-containing protein</fullName>
    </recommendedName>
</protein>
<dbReference type="InterPro" id="IPR011009">
    <property type="entry name" value="Kinase-like_dom_sf"/>
</dbReference>